<protein>
    <submittedName>
        <fullName evidence="2">Uncharacterized protein</fullName>
    </submittedName>
</protein>
<feature type="transmembrane region" description="Helical" evidence="1">
    <location>
        <begin position="96"/>
        <end position="118"/>
    </location>
</feature>
<evidence type="ECO:0000313" key="3">
    <source>
        <dbReference type="Proteomes" id="UP000714275"/>
    </source>
</evidence>
<organism evidence="2 3">
    <name type="scientific">Suillus placidus</name>
    <dbReference type="NCBI Taxonomy" id="48579"/>
    <lineage>
        <taxon>Eukaryota</taxon>
        <taxon>Fungi</taxon>
        <taxon>Dikarya</taxon>
        <taxon>Basidiomycota</taxon>
        <taxon>Agaricomycotina</taxon>
        <taxon>Agaricomycetes</taxon>
        <taxon>Agaricomycetidae</taxon>
        <taxon>Boletales</taxon>
        <taxon>Suillineae</taxon>
        <taxon>Suillaceae</taxon>
        <taxon>Suillus</taxon>
    </lineage>
</organism>
<keyword evidence="1" id="KW-0472">Membrane</keyword>
<dbReference type="Proteomes" id="UP000714275">
    <property type="component" value="Unassembled WGS sequence"/>
</dbReference>
<comment type="caution">
    <text evidence="2">The sequence shown here is derived from an EMBL/GenBank/DDBJ whole genome shotgun (WGS) entry which is preliminary data.</text>
</comment>
<dbReference type="AlphaFoldDB" id="A0A9P7D261"/>
<dbReference type="EMBL" id="JABBWD010000020">
    <property type="protein sequence ID" value="KAG1777495.1"/>
    <property type="molecule type" value="Genomic_DNA"/>
</dbReference>
<keyword evidence="3" id="KW-1185">Reference proteome</keyword>
<evidence type="ECO:0000256" key="1">
    <source>
        <dbReference type="SAM" id="Phobius"/>
    </source>
</evidence>
<evidence type="ECO:0000313" key="2">
    <source>
        <dbReference type="EMBL" id="KAG1777495.1"/>
    </source>
</evidence>
<keyword evidence="1" id="KW-1133">Transmembrane helix</keyword>
<keyword evidence="1" id="KW-0812">Transmembrane</keyword>
<reference evidence="2" key="1">
    <citation type="journal article" date="2020" name="New Phytol.">
        <title>Comparative genomics reveals dynamic genome evolution in host specialist ectomycorrhizal fungi.</title>
        <authorList>
            <person name="Lofgren L.A."/>
            <person name="Nguyen N.H."/>
            <person name="Vilgalys R."/>
            <person name="Ruytinx J."/>
            <person name="Liao H.L."/>
            <person name="Branco S."/>
            <person name="Kuo A."/>
            <person name="LaButti K."/>
            <person name="Lipzen A."/>
            <person name="Andreopoulos W."/>
            <person name="Pangilinan J."/>
            <person name="Riley R."/>
            <person name="Hundley H."/>
            <person name="Na H."/>
            <person name="Barry K."/>
            <person name="Grigoriev I.V."/>
            <person name="Stajich J.E."/>
            <person name="Kennedy P.G."/>
        </authorList>
    </citation>
    <scope>NUCLEOTIDE SEQUENCE</scope>
    <source>
        <strain evidence="2">DOB743</strain>
    </source>
</reference>
<sequence>MFTAVFIDQAFWNTLGVFEPNTTSPGLDWGQCLQCAAVDRAVTLRSKFCSQCFAQDCYNPSNLPSNSELPGRQFAFVNPDLGLQKVEEWLKDNKGALAWFVVAIIVVIAGIVCFIFWWRKRRARKSRYSRVDELREDDEP</sequence>
<gene>
    <name evidence="2" type="ORF">EV702DRAFT_263789</name>
</gene>
<name>A0A9P7D261_9AGAM</name>
<accession>A0A9P7D261</accession>
<dbReference type="OrthoDB" id="2690821at2759"/>
<proteinExistence type="predicted"/>